<dbReference type="PANTHER" id="PTHR43135:SF3">
    <property type="entry name" value="ALPHA-D-RIBOSE 1-METHYLPHOSPHONATE 5-TRIPHOSPHATE DIPHOSPHATASE"/>
    <property type="match status" value="1"/>
</dbReference>
<dbReference type="InterPro" id="IPR006680">
    <property type="entry name" value="Amidohydro-rel"/>
</dbReference>
<proteinExistence type="predicted"/>
<evidence type="ECO:0000313" key="3">
    <source>
        <dbReference type="Proteomes" id="UP000263957"/>
    </source>
</evidence>
<dbReference type="Gene3D" id="2.30.40.10">
    <property type="entry name" value="Urease, subunit C, domain 1"/>
    <property type="match status" value="1"/>
</dbReference>
<dbReference type="SUPFAM" id="SSF51556">
    <property type="entry name" value="Metallo-dependent hydrolases"/>
    <property type="match status" value="1"/>
</dbReference>
<dbReference type="Gene3D" id="3.20.20.140">
    <property type="entry name" value="Metal-dependent hydrolases"/>
    <property type="match status" value="1"/>
</dbReference>
<sequence length="346" mass="38201">VAPQFATFGPMEGAFVGWTQRKTIVRTDDQVHDAVKDFAAKGYDALKSSSYLDKAGYEAMSEATRAQGIKLVGHLPIAVGLDELWASNQSEVAHVEEFVKALDREFGGYGPDEAEAFLEYVRERSDEVAGRMIEHGISVTSTMELVDSFQRQKLDLHTELDAAELAYENPGIAEGTVITSRGMGWMPEVNIYRWPDQWDDDRKARSRIYWQAYAEAQHILFDTFLEAGVPIMAGTDANVPVRVPGFSLHEEFVALQEAGMSPAQILASATSVPSDYMGTNAGRIQAGREADLVLLRDNPLEDIAATQEIDMVVLDGRRLDRAALDGLLESVKAANDESRKVPLEQF</sequence>
<feature type="non-terminal residue" evidence="2">
    <location>
        <position position="1"/>
    </location>
</feature>
<evidence type="ECO:0000313" key="2">
    <source>
        <dbReference type="EMBL" id="HBQ49803.1"/>
    </source>
</evidence>
<dbReference type="InterPro" id="IPR011059">
    <property type="entry name" value="Metal-dep_hydrolase_composite"/>
</dbReference>
<dbReference type="SUPFAM" id="SSF51338">
    <property type="entry name" value="Composite domain of metallo-dependent hydrolases"/>
    <property type="match status" value="1"/>
</dbReference>
<organism evidence="2 3">
    <name type="scientific">Hyphomonas atlantica</name>
    <dbReference type="NCBI Taxonomy" id="1280948"/>
    <lineage>
        <taxon>Bacteria</taxon>
        <taxon>Pseudomonadati</taxon>
        <taxon>Pseudomonadota</taxon>
        <taxon>Alphaproteobacteria</taxon>
        <taxon>Hyphomonadales</taxon>
        <taxon>Hyphomonadaceae</taxon>
        <taxon>Hyphomonas</taxon>
    </lineage>
</organism>
<dbReference type="PANTHER" id="PTHR43135">
    <property type="entry name" value="ALPHA-D-RIBOSE 1-METHYLPHOSPHONATE 5-TRIPHOSPHATE DIPHOSPHATASE"/>
    <property type="match status" value="1"/>
</dbReference>
<accession>A0A356W8Z2</accession>
<feature type="domain" description="Amidohydrolase-related" evidence="1">
    <location>
        <begin position="216"/>
        <end position="318"/>
    </location>
</feature>
<dbReference type="AlphaFoldDB" id="A0A356W8Z2"/>
<comment type="caution">
    <text evidence="2">The sequence shown here is derived from an EMBL/GenBank/DDBJ whole genome shotgun (WGS) entry which is preliminary data.</text>
</comment>
<dbReference type="Proteomes" id="UP000263957">
    <property type="component" value="Unassembled WGS sequence"/>
</dbReference>
<dbReference type="EMBL" id="DOGS01000261">
    <property type="protein sequence ID" value="HBQ49803.1"/>
    <property type="molecule type" value="Genomic_DNA"/>
</dbReference>
<protein>
    <submittedName>
        <fullName evidence="2">Amidohydrolase</fullName>
    </submittedName>
</protein>
<gene>
    <name evidence="2" type="ORF">DD728_13165</name>
</gene>
<evidence type="ECO:0000259" key="1">
    <source>
        <dbReference type="Pfam" id="PF01979"/>
    </source>
</evidence>
<dbReference type="Pfam" id="PF01979">
    <property type="entry name" value="Amidohydro_1"/>
    <property type="match status" value="1"/>
</dbReference>
<keyword evidence="2" id="KW-0378">Hydrolase</keyword>
<reference evidence="2 3" key="1">
    <citation type="journal article" date="2018" name="Nat. Biotechnol.">
        <title>A standardized bacterial taxonomy based on genome phylogeny substantially revises the tree of life.</title>
        <authorList>
            <person name="Parks D.H."/>
            <person name="Chuvochina M."/>
            <person name="Waite D.W."/>
            <person name="Rinke C."/>
            <person name="Skarshewski A."/>
            <person name="Chaumeil P.A."/>
            <person name="Hugenholtz P."/>
        </authorList>
    </citation>
    <scope>NUCLEOTIDE SEQUENCE [LARGE SCALE GENOMIC DNA]</scope>
    <source>
        <strain evidence="2">UBA10378</strain>
    </source>
</reference>
<name>A0A356W8Z2_9PROT</name>
<dbReference type="InterPro" id="IPR032466">
    <property type="entry name" value="Metal_Hydrolase"/>
</dbReference>
<dbReference type="InterPro" id="IPR051781">
    <property type="entry name" value="Metallo-dep_Hydrolase"/>
</dbReference>
<dbReference type="GO" id="GO:0016810">
    <property type="term" value="F:hydrolase activity, acting on carbon-nitrogen (but not peptide) bonds"/>
    <property type="evidence" value="ECO:0007669"/>
    <property type="project" value="InterPro"/>
</dbReference>